<reference evidence="17 18" key="1">
    <citation type="journal article" date="2020" name="Mol. Biol. Evol.">
        <title>Distinct Expression and Methylation Patterns for Genes with Different Fates following a Single Whole-Genome Duplication in Flowering Plants.</title>
        <authorList>
            <person name="Shi T."/>
            <person name="Rahmani R.S."/>
            <person name="Gugger P.F."/>
            <person name="Wang M."/>
            <person name="Li H."/>
            <person name="Zhang Y."/>
            <person name="Li Z."/>
            <person name="Wang Q."/>
            <person name="Van de Peer Y."/>
            <person name="Marchal K."/>
            <person name="Chen J."/>
        </authorList>
    </citation>
    <scope>NUCLEOTIDE SEQUENCE [LARGE SCALE GENOMIC DNA]</scope>
    <source>
        <tissue evidence="17">Leaf</tissue>
    </source>
</reference>
<keyword evidence="18" id="KW-1185">Reference proteome</keyword>
<dbReference type="GO" id="GO:0004674">
    <property type="term" value="F:protein serine/threonine kinase activity"/>
    <property type="evidence" value="ECO:0007669"/>
    <property type="project" value="UniProtKB-KW"/>
</dbReference>
<keyword evidence="10" id="KW-0472">Membrane</keyword>
<dbReference type="InterPro" id="IPR000719">
    <property type="entry name" value="Prot_kinase_dom"/>
</dbReference>
<dbReference type="Gene3D" id="1.10.510.10">
    <property type="entry name" value="Transferase(Phosphotransferase) domain 1"/>
    <property type="match status" value="1"/>
</dbReference>
<keyword evidence="9 14" id="KW-0067">ATP-binding</keyword>
<evidence type="ECO:0000256" key="5">
    <source>
        <dbReference type="ARBA" id="ARBA00022729"/>
    </source>
</evidence>
<evidence type="ECO:0000313" key="17">
    <source>
        <dbReference type="EMBL" id="DAD22412.1"/>
    </source>
</evidence>
<proteinExistence type="inferred from homology"/>
<dbReference type="EMBL" id="DUZY01000001">
    <property type="protein sequence ID" value="DAD22412.1"/>
    <property type="molecule type" value="Genomic_DNA"/>
</dbReference>
<dbReference type="Gene3D" id="3.30.200.20">
    <property type="entry name" value="Phosphorylase Kinase, domain 1"/>
    <property type="match status" value="1"/>
</dbReference>
<evidence type="ECO:0000256" key="15">
    <source>
        <dbReference type="RuleBase" id="RU000304"/>
    </source>
</evidence>
<dbReference type="PANTHER" id="PTHR45974:SF242">
    <property type="entry name" value="LEUCINE-RICH REPEAT PROTEIN KINASE FAMILY PROTEIN"/>
    <property type="match status" value="1"/>
</dbReference>
<feature type="domain" description="Protein kinase" evidence="16">
    <location>
        <begin position="241"/>
        <end position="437"/>
    </location>
</feature>
<dbReference type="PROSITE" id="PS00108">
    <property type="entry name" value="PROTEIN_KINASE_ST"/>
    <property type="match status" value="1"/>
</dbReference>
<evidence type="ECO:0000256" key="14">
    <source>
        <dbReference type="PROSITE-ProRule" id="PRU10141"/>
    </source>
</evidence>
<evidence type="ECO:0000256" key="8">
    <source>
        <dbReference type="ARBA" id="ARBA00022777"/>
    </source>
</evidence>
<evidence type="ECO:0000256" key="4">
    <source>
        <dbReference type="ARBA" id="ARBA00022679"/>
    </source>
</evidence>
<keyword evidence="11" id="KW-0325">Glycoprotein</keyword>
<dbReference type="PROSITE" id="PS50011">
    <property type="entry name" value="PROTEIN_KINASE_DOM"/>
    <property type="match status" value="1"/>
</dbReference>
<evidence type="ECO:0000256" key="6">
    <source>
        <dbReference type="ARBA" id="ARBA00022737"/>
    </source>
</evidence>
<dbReference type="Proteomes" id="UP000607653">
    <property type="component" value="Unassembled WGS sequence"/>
</dbReference>
<name>A0A822XQV4_NELNU</name>
<keyword evidence="3 15" id="KW-0723">Serine/threonine-protein kinase</keyword>
<dbReference type="PANTHER" id="PTHR45974">
    <property type="entry name" value="RECEPTOR-LIKE PROTEIN 55"/>
    <property type="match status" value="1"/>
</dbReference>
<sequence length="437" mass="50107">MEGQCSGGYCWRESDSVRISLRPLIRTTHWSLDQIFRFLFSPTPYDTELESLEVLRLWLEISDLSKRMTVRSENQPTIFLLCHSQGEHPYGEHPSRTFFMRNINSHVEDTELKALFEWVYSQLSVKLFRLVGNLVCTITTNDNYCRLQGTGQAYSTDLTNCGSKDVNFQSTYLPRIVQRRYVSFTRNEPLDAIGTLPVKWWKSRNFTKLRCHCWNSNFLCFFDKTTKLSKPFASLVCTSNFSESNEIGSGGYGKVYKGILCSGQVVAIKRETQGSMQGGHEFRNEIELLSRVHHKNLVNLVGFCLEQREQMLVYEFIPNGMLWESLSGRSGIHLDWKRRLQIALDIARRLSYLHEHANPPIIHRDVKSSNILLDENLVAKVVDFGLSKLISDISKGHVSTQVKGTVNDCHDLSLIKRVSFLSLIIISYVDAATRKSS</sequence>
<evidence type="ECO:0000313" key="18">
    <source>
        <dbReference type="Proteomes" id="UP000607653"/>
    </source>
</evidence>
<dbReference type="InterPro" id="IPR008271">
    <property type="entry name" value="Ser/Thr_kinase_AS"/>
</dbReference>
<evidence type="ECO:0000256" key="10">
    <source>
        <dbReference type="ARBA" id="ARBA00023136"/>
    </source>
</evidence>
<dbReference type="InterPro" id="IPR001245">
    <property type="entry name" value="Ser-Thr/Tyr_kinase_cat_dom"/>
</dbReference>
<feature type="binding site" evidence="14">
    <location>
        <position position="269"/>
    </location>
    <ligand>
        <name>ATP</name>
        <dbReference type="ChEBI" id="CHEBI:30616"/>
    </ligand>
</feature>
<dbReference type="EC" id="2.7.11.1" evidence="2"/>
<evidence type="ECO:0000259" key="16">
    <source>
        <dbReference type="PROSITE" id="PS50011"/>
    </source>
</evidence>
<evidence type="ECO:0000256" key="1">
    <source>
        <dbReference type="ARBA" id="ARBA00004370"/>
    </source>
</evidence>
<dbReference type="SUPFAM" id="SSF56112">
    <property type="entry name" value="Protein kinase-like (PK-like)"/>
    <property type="match status" value="1"/>
</dbReference>
<evidence type="ECO:0000256" key="3">
    <source>
        <dbReference type="ARBA" id="ARBA00022527"/>
    </source>
</evidence>
<evidence type="ECO:0000256" key="7">
    <source>
        <dbReference type="ARBA" id="ARBA00022741"/>
    </source>
</evidence>
<dbReference type="InterPro" id="IPR011009">
    <property type="entry name" value="Kinase-like_dom_sf"/>
</dbReference>
<evidence type="ECO:0000256" key="9">
    <source>
        <dbReference type="ARBA" id="ARBA00022840"/>
    </source>
</evidence>
<comment type="similarity">
    <text evidence="15">Belongs to the protein kinase superfamily.</text>
</comment>
<comment type="caution">
    <text evidence="17">The sequence shown here is derived from an EMBL/GenBank/DDBJ whole genome shotgun (WGS) entry which is preliminary data.</text>
</comment>
<comment type="subcellular location">
    <subcellularLocation>
        <location evidence="1">Membrane</location>
    </subcellularLocation>
</comment>
<comment type="catalytic activity">
    <reaction evidence="13">
        <text>L-seryl-[protein] + ATP = O-phospho-L-seryl-[protein] + ADP + H(+)</text>
        <dbReference type="Rhea" id="RHEA:17989"/>
        <dbReference type="Rhea" id="RHEA-COMP:9863"/>
        <dbReference type="Rhea" id="RHEA-COMP:11604"/>
        <dbReference type="ChEBI" id="CHEBI:15378"/>
        <dbReference type="ChEBI" id="CHEBI:29999"/>
        <dbReference type="ChEBI" id="CHEBI:30616"/>
        <dbReference type="ChEBI" id="CHEBI:83421"/>
        <dbReference type="ChEBI" id="CHEBI:456216"/>
        <dbReference type="EC" id="2.7.11.1"/>
    </reaction>
</comment>
<evidence type="ECO:0000256" key="11">
    <source>
        <dbReference type="ARBA" id="ARBA00023180"/>
    </source>
</evidence>
<protein>
    <recommendedName>
        <fullName evidence="2">non-specific serine/threonine protein kinase</fullName>
        <ecNumber evidence="2">2.7.11.1</ecNumber>
    </recommendedName>
</protein>
<dbReference type="GO" id="GO:0005524">
    <property type="term" value="F:ATP binding"/>
    <property type="evidence" value="ECO:0007669"/>
    <property type="project" value="UniProtKB-UniRule"/>
</dbReference>
<comment type="catalytic activity">
    <reaction evidence="12">
        <text>L-threonyl-[protein] + ATP = O-phospho-L-threonyl-[protein] + ADP + H(+)</text>
        <dbReference type="Rhea" id="RHEA:46608"/>
        <dbReference type="Rhea" id="RHEA-COMP:11060"/>
        <dbReference type="Rhea" id="RHEA-COMP:11605"/>
        <dbReference type="ChEBI" id="CHEBI:15378"/>
        <dbReference type="ChEBI" id="CHEBI:30013"/>
        <dbReference type="ChEBI" id="CHEBI:30616"/>
        <dbReference type="ChEBI" id="CHEBI:61977"/>
        <dbReference type="ChEBI" id="CHEBI:456216"/>
        <dbReference type="EC" id="2.7.11.1"/>
    </reaction>
</comment>
<dbReference type="FunFam" id="3.30.200.20:FF:000039">
    <property type="entry name" value="receptor-like protein kinase FERONIA"/>
    <property type="match status" value="1"/>
</dbReference>
<dbReference type="Pfam" id="PF07714">
    <property type="entry name" value="PK_Tyr_Ser-Thr"/>
    <property type="match status" value="1"/>
</dbReference>
<keyword evidence="4" id="KW-0808">Transferase</keyword>
<dbReference type="SMART" id="SM00220">
    <property type="entry name" value="S_TKc"/>
    <property type="match status" value="1"/>
</dbReference>
<evidence type="ECO:0000256" key="12">
    <source>
        <dbReference type="ARBA" id="ARBA00047899"/>
    </source>
</evidence>
<dbReference type="InterPro" id="IPR017441">
    <property type="entry name" value="Protein_kinase_ATP_BS"/>
</dbReference>
<accession>A0A822XQV4</accession>
<gene>
    <name evidence="17" type="ORF">HUJ06_023875</name>
</gene>
<dbReference type="PROSITE" id="PS00107">
    <property type="entry name" value="PROTEIN_KINASE_ATP"/>
    <property type="match status" value="1"/>
</dbReference>
<evidence type="ECO:0000256" key="13">
    <source>
        <dbReference type="ARBA" id="ARBA00048679"/>
    </source>
</evidence>
<dbReference type="AlphaFoldDB" id="A0A822XQV4"/>
<dbReference type="FunFam" id="1.10.510.10:FF:001023">
    <property type="entry name" value="Os07g0541700 protein"/>
    <property type="match status" value="1"/>
</dbReference>
<keyword evidence="6" id="KW-0677">Repeat</keyword>
<dbReference type="GO" id="GO:0016020">
    <property type="term" value="C:membrane"/>
    <property type="evidence" value="ECO:0007669"/>
    <property type="project" value="UniProtKB-SubCell"/>
</dbReference>
<evidence type="ECO:0000256" key="2">
    <source>
        <dbReference type="ARBA" id="ARBA00012513"/>
    </source>
</evidence>
<keyword evidence="5" id="KW-0732">Signal</keyword>
<keyword evidence="8" id="KW-0418">Kinase</keyword>
<organism evidence="17 18">
    <name type="scientific">Nelumbo nucifera</name>
    <name type="common">Sacred lotus</name>
    <dbReference type="NCBI Taxonomy" id="4432"/>
    <lineage>
        <taxon>Eukaryota</taxon>
        <taxon>Viridiplantae</taxon>
        <taxon>Streptophyta</taxon>
        <taxon>Embryophyta</taxon>
        <taxon>Tracheophyta</taxon>
        <taxon>Spermatophyta</taxon>
        <taxon>Magnoliopsida</taxon>
        <taxon>Proteales</taxon>
        <taxon>Nelumbonaceae</taxon>
        <taxon>Nelumbo</taxon>
    </lineage>
</organism>
<keyword evidence="7 14" id="KW-0547">Nucleotide-binding</keyword>